<keyword evidence="2" id="KW-1185">Reference proteome</keyword>
<accession>A0A6I0F0I0</accession>
<dbReference type="EMBL" id="WBXO01000009">
    <property type="protein sequence ID" value="KAB2951815.1"/>
    <property type="molecule type" value="Genomic_DNA"/>
</dbReference>
<dbReference type="Proteomes" id="UP000468766">
    <property type="component" value="Unassembled WGS sequence"/>
</dbReference>
<proteinExistence type="predicted"/>
<comment type="caution">
    <text evidence="1">The sequence shown here is derived from an EMBL/GenBank/DDBJ whole genome shotgun (WGS) entry which is preliminary data.</text>
</comment>
<protein>
    <submittedName>
        <fullName evidence="1">Uncharacterized protein</fullName>
    </submittedName>
</protein>
<evidence type="ECO:0000313" key="1">
    <source>
        <dbReference type="EMBL" id="KAB2951815.1"/>
    </source>
</evidence>
<reference evidence="1 2" key="1">
    <citation type="submission" date="2019-10" db="EMBL/GenBank/DDBJ databases">
        <title>Whole-genome sequence of the extremophile Heliorestis acidaminivorans DSM 24790.</title>
        <authorList>
            <person name="Kyndt J.A."/>
            <person name="Meyer T.E."/>
        </authorList>
    </citation>
    <scope>NUCLEOTIDE SEQUENCE [LARGE SCALE GENOMIC DNA]</scope>
    <source>
        <strain evidence="1 2">DSM 24790</strain>
    </source>
</reference>
<organism evidence="1 2">
    <name type="scientific">Heliorestis acidaminivorans</name>
    <dbReference type="NCBI Taxonomy" id="553427"/>
    <lineage>
        <taxon>Bacteria</taxon>
        <taxon>Bacillati</taxon>
        <taxon>Bacillota</taxon>
        <taxon>Clostridia</taxon>
        <taxon>Eubacteriales</taxon>
        <taxon>Heliobacteriaceae</taxon>
        <taxon>Heliorestis</taxon>
    </lineage>
</organism>
<name>A0A6I0F0I0_9FIRM</name>
<evidence type="ECO:0000313" key="2">
    <source>
        <dbReference type="Proteomes" id="UP000468766"/>
    </source>
</evidence>
<gene>
    <name evidence="1" type="ORF">F9B85_11020</name>
</gene>
<sequence length="244" mass="28675">MASLVSSRLSEKSLVESQHKAHQQETQQKAVEAKAKLLLQQGKSIIKVHCHNFEEQWRQKMNQEIDNVTEQAYTLLKYKESDFLPTGNDLQKLLEDIRFDLNRIHSEKFGEKLSLPTYLPYPSTIQQGVREQKATLLLTGFAEKQYNQLWNHTLQLAVPSSIPKWGKSLLQQGMSSLGIGSLLLSVNECTYEQEKKRYRQQIITRFDGLLCRWRHYLLEQWQEQFQRALYSWYDQQVASLEKQK</sequence>
<dbReference type="OrthoDB" id="5870636at2"/>
<dbReference type="RefSeq" id="WP_151620880.1">
    <property type="nucleotide sequence ID" value="NZ_WBXO01000009.1"/>
</dbReference>
<dbReference type="AlphaFoldDB" id="A0A6I0F0I0"/>